<keyword evidence="13" id="KW-0067">ATP-binding</keyword>
<evidence type="ECO:0000256" key="12">
    <source>
        <dbReference type="PROSITE-ProRule" id="PRU01384"/>
    </source>
</evidence>
<dbReference type="PROSITE" id="PS00177">
    <property type="entry name" value="TOPOISOMERASE_II"/>
    <property type="match status" value="1"/>
</dbReference>
<dbReference type="Gene3D" id="3.90.199.10">
    <property type="entry name" value="Topoisomerase II, domain 5"/>
    <property type="match status" value="1"/>
</dbReference>
<comment type="subunit">
    <text evidence="13">Homodimer.</text>
</comment>
<evidence type="ECO:0000256" key="13">
    <source>
        <dbReference type="RuleBase" id="RU362094"/>
    </source>
</evidence>
<dbReference type="InterPro" id="IPR013506">
    <property type="entry name" value="Topo_IIA_bsu_dom2"/>
</dbReference>
<dbReference type="PANTHER" id="PTHR10169:SF61">
    <property type="entry name" value="DNA TOPOISOMERASE 2-ALPHA"/>
    <property type="match status" value="1"/>
</dbReference>
<evidence type="ECO:0000256" key="10">
    <source>
        <dbReference type="ARBA" id="ARBA00023125"/>
    </source>
</evidence>
<evidence type="ECO:0000256" key="8">
    <source>
        <dbReference type="ARBA" id="ARBA00023029"/>
    </source>
</evidence>
<evidence type="ECO:0000313" key="17">
    <source>
        <dbReference type="Proteomes" id="UP000694545"/>
    </source>
</evidence>
<keyword evidence="5" id="KW-0963">Cytoplasm</keyword>
<dbReference type="SUPFAM" id="SSF54211">
    <property type="entry name" value="Ribosomal protein S5 domain 2-like"/>
    <property type="match status" value="1"/>
</dbReference>
<evidence type="ECO:0000256" key="4">
    <source>
        <dbReference type="ARBA" id="ARBA00011080"/>
    </source>
</evidence>
<dbReference type="InterPro" id="IPR001241">
    <property type="entry name" value="Topo_IIA"/>
</dbReference>
<dbReference type="InterPro" id="IPR006171">
    <property type="entry name" value="TOPRIM_dom"/>
</dbReference>
<dbReference type="Gene3D" id="3.30.1490.30">
    <property type="match status" value="1"/>
</dbReference>
<keyword evidence="17" id="KW-1185">Reference proteome</keyword>
<comment type="function">
    <text evidence="13">Key decatenating enzyme that alters DNA topology by binding to two double-stranded DNA molecules, generating a double-stranded break in one of the strands, passing the intact strand through the broken strand, and religating the broken strand.</text>
</comment>
<organism evidence="16 17">
    <name type="scientific">Varanus komodoensis</name>
    <name type="common">Komodo dragon</name>
    <dbReference type="NCBI Taxonomy" id="61221"/>
    <lineage>
        <taxon>Eukaryota</taxon>
        <taxon>Metazoa</taxon>
        <taxon>Chordata</taxon>
        <taxon>Craniata</taxon>
        <taxon>Vertebrata</taxon>
        <taxon>Euteleostomi</taxon>
        <taxon>Lepidosauria</taxon>
        <taxon>Squamata</taxon>
        <taxon>Bifurcata</taxon>
        <taxon>Unidentata</taxon>
        <taxon>Episquamata</taxon>
        <taxon>Toxicofera</taxon>
        <taxon>Anguimorpha</taxon>
        <taxon>Paleoanguimorpha</taxon>
        <taxon>Varanoidea</taxon>
        <taxon>Varanidae</taxon>
        <taxon>Varanus</taxon>
    </lineage>
</organism>
<reference evidence="16" key="1">
    <citation type="submission" date="2025-08" db="UniProtKB">
        <authorList>
            <consortium name="Ensembl"/>
        </authorList>
    </citation>
    <scope>IDENTIFICATION</scope>
</reference>
<dbReference type="GO" id="GO:0030263">
    <property type="term" value="P:apoptotic chromosome condensation"/>
    <property type="evidence" value="ECO:0007669"/>
    <property type="project" value="TreeGrafter"/>
</dbReference>
<evidence type="ECO:0000256" key="11">
    <source>
        <dbReference type="ARBA" id="ARBA00023235"/>
    </source>
</evidence>
<comment type="cofactor">
    <cofactor evidence="2">
        <name>Mg(2+)</name>
        <dbReference type="ChEBI" id="CHEBI:18420"/>
    </cofactor>
</comment>
<comment type="caution">
    <text evidence="12">Lacks conserved residue(s) required for the propagation of feature annotation.</text>
</comment>
<dbReference type="Pfam" id="PF02518">
    <property type="entry name" value="HATPase_c"/>
    <property type="match status" value="1"/>
</dbReference>
<dbReference type="EC" id="5.6.2.2" evidence="13"/>
<keyword evidence="8 13" id="KW-0799">Topoisomerase</keyword>
<dbReference type="AlphaFoldDB" id="A0A8D2LCC7"/>
<dbReference type="Gene3D" id="3.30.230.10">
    <property type="match status" value="1"/>
</dbReference>
<evidence type="ECO:0000259" key="14">
    <source>
        <dbReference type="PROSITE" id="PS50880"/>
    </source>
</evidence>
<dbReference type="GO" id="GO:0048511">
    <property type="term" value="P:rhythmic process"/>
    <property type="evidence" value="ECO:0007669"/>
    <property type="project" value="UniProtKB-KW"/>
</dbReference>
<dbReference type="PANTHER" id="PTHR10169">
    <property type="entry name" value="DNA TOPOISOMERASE/GYRASE"/>
    <property type="match status" value="1"/>
</dbReference>
<dbReference type="FunFam" id="3.30.230.10:FF:000008">
    <property type="entry name" value="DNA topoisomerase 2"/>
    <property type="match status" value="1"/>
</dbReference>
<dbReference type="SMART" id="SM00433">
    <property type="entry name" value="TOP2c"/>
    <property type="match status" value="1"/>
</dbReference>
<dbReference type="Gene3D" id="3.30.565.10">
    <property type="entry name" value="Histidine kinase-like ATPase, C-terminal domain"/>
    <property type="match status" value="1"/>
</dbReference>
<keyword evidence="10 12" id="KW-0238">DNA-binding</keyword>
<dbReference type="InterPro" id="IPR003594">
    <property type="entry name" value="HATPase_dom"/>
</dbReference>
<evidence type="ECO:0000313" key="16">
    <source>
        <dbReference type="Ensembl" id="ENSVKKP00000020186.1"/>
    </source>
</evidence>
<dbReference type="InterPro" id="IPR013759">
    <property type="entry name" value="Topo_IIA_B_C"/>
</dbReference>
<comment type="subcellular location">
    <subcellularLocation>
        <location evidence="3">Cytoplasm</location>
    </subcellularLocation>
</comment>
<keyword evidence="6" id="KW-0479">Metal-binding</keyword>
<dbReference type="InterPro" id="IPR031660">
    <property type="entry name" value="TOPRIM_C"/>
</dbReference>
<dbReference type="CDD" id="cd03365">
    <property type="entry name" value="TOPRIM_TopoIIA"/>
    <property type="match status" value="1"/>
</dbReference>
<accession>A0A8D2LCC7</accession>
<dbReference type="PROSITE" id="PS50880">
    <property type="entry name" value="TOPRIM"/>
    <property type="match status" value="1"/>
</dbReference>
<dbReference type="InterPro" id="IPR036890">
    <property type="entry name" value="HATPase_C_sf"/>
</dbReference>
<dbReference type="Pfam" id="PF16898">
    <property type="entry name" value="TOPRIM_C"/>
    <property type="match status" value="1"/>
</dbReference>
<dbReference type="CDD" id="cd03481">
    <property type="entry name" value="TopoIIA_Trans_ScTopoIIA"/>
    <property type="match status" value="1"/>
</dbReference>
<comment type="cofactor">
    <cofactor evidence="13">
        <name>Ca(2+)</name>
        <dbReference type="ChEBI" id="CHEBI:29108"/>
    </cofactor>
    <cofactor evidence="13">
        <name>Mg(2+)</name>
        <dbReference type="ChEBI" id="CHEBI:18420"/>
    </cofactor>
    <cofactor evidence="13">
        <name>Mn(2+)</name>
        <dbReference type="ChEBI" id="CHEBI:29035"/>
    </cofactor>
</comment>
<keyword evidence="7" id="KW-0460">Magnesium</keyword>
<dbReference type="InterPro" id="IPR020568">
    <property type="entry name" value="Ribosomal_Su5_D2-typ_SF"/>
</dbReference>
<dbReference type="PRINTS" id="PR01158">
    <property type="entry name" value="TOPISMRASEII"/>
</dbReference>
<dbReference type="FunFam" id="3.30.565.10:FF:000004">
    <property type="entry name" value="DNA topoisomerase 2"/>
    <property type="match status" value="1"/>
</dbReference>
<dbReference type="GO" id="GO:0006265">
    <property type="term" value="P:DNA topological change"/>
    <property type="evidence" value="ECO:0007669"/>
    <property type="project" value="UniProtKB-UniRule"/>
</dbReference>
<comment type="catalytic activity">
    <reaction evidence="1 13">
        <text>ATP-dependent breakage, passage and rejoining of double-stranded DNA.</text>
        <dbReference type="EC" id="5.6.2.2"/>
    </reaction>
</comment>
<dbReference type="InterPro" id="IPR014721">
    <property type="entry name" value="Ribsml_uS5_D2-typ_fold_subgr"/>
</dbReference>
<dbReference type="Pfam" id="PF00204">
    <property type="entry name" value="DNA_gyraseB"/>
    <property type="match status" value="1"/>
</dbReference>
<dbReference type="SUPFAM" id="SSF55874">
    <property type="entry name" value="ATPase domain of HSP90 chaperone/DNA topoisomerase II/histidine kinase"/>
    <property type="match status" value="1"/>
</dbReference>
<evidence type="ECO:0000256" key="2">
    <source>
        <dbReference type="ARBA" id="ARBA00001946"/>
    </source>
</evidence>
<dbReference type="InterPro" id="IPR013760">
    <property type="entry name" value="Topo_IIA-like_dom_sf"/>
</dbReference>
<keyword evidence="11 13" id="KW-0413">Isomerase</keyword>
<keyword evidence="9" id="KW-0090">Biological rhythms</keyword>
<dbReference type="OMA" id="KIAYAWT"/>
<evidence type="ECO:0000256" key="3">
    <source>
        <dbReference type="ARBA" id="ARBA00004496"/>
    </source>
</evidence>
<dbReference type="Proteomes" id="UP000694545">
    <property type="component" value="Unplaced"/>
</dbReference>
<dbReference type="GO" id="GO:0000819">
    <property type="term" value="P:sister chromatid segregation"/>
    <property type="evidence" value="ECO:0007669"/>
    <property type="project" value="TreeGrafter"/>
</dbReference>
<evidence type="ECO:0000256" key="6">
    <source>
        <dbReference type="ARBA" id="ARBA00022723"/>
    </source>
</evidence>
<dbReference type="InterPro" id="IPR050634">
    <property type="entry name" value="DNA_Topoisomerase_II"/>
</dbReference>
<dbReference type="GO" id="GO:0000712">
    <property type="term" value="P:resolution of meiotic recombination intermediates"/>
    <property type="evidence" value="ECO:0007669"/>
    <property type="project" value="TreeGrafter"/>
</dbReference>
<dbReference type="PRINTS" id="PR00418">
    <property type="entry name" value="TPI2FAMILY"/>
</dbReference>
<sequence>MEVMDENPKVNKIKNGDPKKRLSVERIYQKKTQLEHILLRPDTYIGSVEQVNQQMWVFDEDVGLNCREVTFVPGLYKIFDEILVNAADNKQRDKSMSCIKVTIDPENNTISVWNNGKGIPVVEHKVEKVYVPALIFGQLLTSSNYDDDEKKVTGGRNGYGAKLCNIFSTKFTVETACREFEKHFKQTWTDNMSKAGEMKLQYFDGEDFTCITFQPDLSKFKMTTLDKDIVALMARRAYDIAGSAKDVKVFLNGKRLPVKGFRSYVDLYLKDKLDETGNPLKVIHEEVNNRWEVCLTMSEKGFQQVSFVNSIATTKGGRHVDYVADQIVNKLIDIVKKKNKGGVGVKPFQVKNHMWVFVNCLIENPTFDSQTKENMTLQTKAFGSTCKLSEKFIKGAVGCGIVESILNWVRFKAQNQLNKKCSAVKHTRIKGVPKLDDANDAGSKNSINCTLILTEGDSAKTLAVSGLGVVGRDKYGVFPLRGKMLNVREASHKQIMENAEINNIIKIVGLQYKKSYDDEEALKTLRYGKIMIMTDQDQDGSHIKGLLINFIHHNWPSLLRHNFLEEFITPIIKVSKNKEEISFYSIPEFEEWKASNPNYKSWKIKYYKGLGTSTSKEAKEYFAEMARHRIPFKYSGPQDDAAITLAFSKKMVDDRKEWLTNFMENRRQRKLHGLPEHYLYGKTTSYLTYNDFIHKELVLFSNSDNERSIPSLVDGLKPGQRKVLFTCFKRNDKRDVKVAQLAGSVAEMSSYHHGEVRGGGVRTQGQKTASIQCTASKID</sequence>
<evidence type="ECO:0000256" key="1">
    <source>
        <dbReference type="ARBA" id="ARBA00000185"/>
    </source>
</evidence>
<dbReference type="Ensembl" id="ENSVKKT00000020683.1">
    <property type="protein sequence ID" value="ENSVKKP00000020186.1"/>
    <property type="gene ID" value="ENSVKKG00000013620.1"/>
</dbReference>
<name>A0A8D2LCC7_VARKO</name>
<protein>
    <recommendedName>
        <fullName evidence="13">DNA topoisomerase 2</fullName>
        <ecNumber evidence="13">5.6.2.2</ecNumber>
    </recommendedName>
</protein>
<dbReference type="GO" id="GO:0003918">
    <property type="term" value="F:DNA topoisomerase type II (double strand cut, ATP-hydrolyzing) activity"/>
    <property type="evidence" value="ECO:0007669"/>
    <property type="project" value="UniProtKB-UniRule"/>
</dbReference>
<dbReference type="Pfam" id="PF01751">
    <property type="entry name" value="Toprim"/>
    <property type="match status" value="1"/>
</dbReference>
<dbReference type="FunFam" id="3.40.50.670:FF:000001">
    <property type="entry name" value="DNA topoisomerase 2"/>
    <property type="match status" value="2"/>
</dbReference>
<dbReference type="InterPro" id="IPR018522">
    <property type="entry name" value="TopoIIA_CS"/>
</dbReference>
<feature type="domain" description="Toprim" evidence="14">
    <location>
        <begin position="449"/>
        <end position="566"/>
    </location>
</feature>
<proteinExistence type="inferred from homology"/>
<comment type="similarity">
    <text evidence="4 13">Belongs to the type II topoisomerase family.</text>
</comment>
<evidence type="ECO:0000256" key="9">
    <source>
        <dbReference type="ARBA" id="ARBA00023108"/>
    </source>
</evidence>
<dbReference type="GO" id="GO:0005634">
    <property type="term" value="C:nucleus"/>
    <property type="evidence" value="ECO:0007669"/>
    <property type="project" value="UniProtKB-UniRule"/>
</dbReference>
<dbReference type="InterPro" id="IPR013758">
    <property type="entry name" value="Topo_IIA_A/C_ab"/>
</dbReference>
<dbReference type="Gene3D" id="3.40.50.670">
    <property type="match status" value="1"/>
</dbReference>
<dbReference type="CDD" id="cd16930">
    <property type="entry name" value="HATPase_TopII-like"/>
    <property type="match status" value="1"/>
</dbReference>
<dbReference type="InterPro" id="IPR034157">
    <property type="entry name" value="TOPRIM_TopoII"/>
</dbReference>
<dbReference type="PROSITE" id="PS52040">
    <property type="entry name" value="TOPO_IIA"/>
    <property type="match status" value="1"/>
</dbReference>
<dbReference type="FunFam" id="3.30.1490.30:FF:000001">
    <property type="entry name" value="DNA topoisomerase 2"/>
    <property type="match status" value="1"/>
</dbReference>
<keyword evidence="13" id="KW-0547">Nucleotide-binding</keyword>
<reference evidence="16" key="2">
    <citation type="submission" date="2025-09" db="UniProtKB">
        <authorList>
            <consortium name="Ensembl"/>
        </authorList>
    </citation>
    <scope>IDENTIFICATION</scope>
</reference>
<feature type="domain" description="Topo IIA-type catalytic" evidence="15">
    <location>
        <begin position="709"/>
        <end position="779"/>
    </location>
</feature>
<evidence type="ECO:0000256" key="7">
    <source>
        <dbReference type="ARBA" id="ARBA00022842"/>
    </source>
</evidence>
<dbReference type="GO" id="GO:0005524">
    <property type="term" value="F:ATP binding"/>
    <property type="evidence" value="ECO:0007669"/>
    <property type="project" value="UniProtKB-UniRule"/>
</dbReference>
<dbReference type="GO" id="GO:0005737">
    <property type="term" value="C:cytoplasm"/>
    <property type="evidence" value="ECO:0007669"/>
    <property type="project" value="UniProtKB-SubCell"/>
</dbReference>
<dbReference type="InterPro" id="IPR001154">
    <property type="entry name" value="TopoII_euk"/>
</dbReference>
<dbReference type="InterPro" id="IPR002205">
    <property type="entry name" value="Topo_IIA_dom_A"/>
</dbReference>
<dbReference type="GO" id="GO:0046872">
    <property type="term" value="F:metal ion binding"/>
    <property type="evidence" value="ECO:0007669"/>
    <property type="project" value="UniProtKB-KW"/>
</dbReference>
<evidence type="ECO:0000259" key="15">
    <source>
        <dbReference type="PROSITE" id="PS52040"/>
    </source>
</evidence>
<dbReference type="SUPFAM" id="SSF56719">
    <property type="entry name" value="Type II DNA topoisomerase"/>
    <property type="match status" value="1"/>
</dbReference>
<dbReference type="Pfam" id="PF00521">
    <property type="entry name" value="DNA_topoisoIV"/>
    <property type="match status" value="1"/>
</dbReference>
<evidence type="ECO:0000256" key="5">
    <source>
        <dbReference type="ARBA" id="ARBA00022490"/>
    </source>
</evidence>
<dbReference type="GO" id="GO:0003677">
    <property type="term" value="F:DNA binding"/>
    <property type="evidence" value="ECO:0007669"/>
    <property type="project" value="UniProtKB-UniRule"/>
</dbReference>